<name>A0ABT9VYK9_9BACI</name>
<dbReference type="HAMAP" id="MF_01369_B">
    <property type="entry name" value="Ribosomal_uL23_B"/>
    <property type="match status" value="1"/>
</dbReference>
<evidence type="ECO:0000256" key="2">
    <source>
        <dbReference type="ARBA" id="ARBA00022730"/>
    </source>
</evidence>
<keyword evidence="5 6" id="KW-0687">Ribonucleoprotein</keyword>
<comment type="function">
    <text evidence="6">One of the early assembly proteins it binds 23S rRNA. One of the proteins that surrounds the polypeptide exit tunnel on the outside of the ribosome. Forms the main docking site for trigger factor binding to the ribosome.</text>
</comment>
<dbReference type="RefSeq" id="WP_307393997.1">
    <property type="nucleotide sequence ID" value="NZ_BAAADK010000048.1"/>
</dbReference>
<evidence type="ECO:0000313" key="9">
    <source>
        <dbReference type="Proteomes" id="UP001235840"/>
    </source>
</evidence>
<evidence type="ECO:0000313" key="8">
    <source>
        <dbReference type="EMBL" id="MDQ0166066.1"/>
    </source>
</evidence>
<keyword evidence="9" id="KW-1185">Reference proteome</keyword>
<evidence type="ECO:0000256" key="5">
    <source>
        <dbReference type="ARBA" id="ARBA00023274"/>
    </source>
</evidence>
<dbReference type="InterPro" id="IPR001014">
    <property type="entry name" value="Ribosomal_uL23_CS"/>
</dbReference>
<evidence type="ECO:0000256" key="4">
    <source>
        <dbReference type="ARBA" id="ARBA00022980"/>
    </source>
</evidence>
<organism evidence="8 9">
    <name type="scientific">Caldalkalibacillus horti</name>
    <dbReference type="NCBI Taxonomy" id="77523"/>
    <lineage>
        <taxon>Bacteria</taxon>
        <taxon>Bacillati</taxon>
        <taxon>Bacillota</taxon>
        <taxon>Bacilli</taxon>
        <taxon>Bacillales</taxon>
        <taxon>Bacillaceae</taxon>
        <taxon>Caldalkalibacillus</taxon>
    </lineage>
</organism>
<dbReference type="EMBL" id="JAUSTY010000007">
    <property type="protein sequence ID" value="MDQ0166066.1"/>
    <property type="molecule type" value="Genomic_DNA"/>
</dbReference>
<dbReference type="Proteomes" id="UP001235840">
    <property type="component" value="Unassembled WGS sequence"/>
</dbReference>
<evidence type="ECO:0000256" key="7">
    <source>
        <dbReference type="RuleBase" id="RU003934"/>
    </source>
</evidence>
<dbReference type="GO" id="GO:0005840">
    <property type="term" value="C:ribosome"/>
    <property type="evidence" value="ECO:0007669"/>
    <property type="project" value="UniProtKB-KW"/>
</dbReference>
<dbReference type="NCBIfam" id="NF004363">
    <property type="entry name" value="PRK05738.2-4"/>
    <property type="match status" value="1"/>
</dbReference>
<dbReference type="SUPFAM" id="SSF54189">
    <property type="entry name" value="Ribosomal proteins S24e, L23 and L15e"/>
    <property type="match status" value="1"/>
</dbReference>
<evidence type="ECO:0000256" key="3">
    <source>
        <dbReference type="ARBA" id="ARBA00022884"/>
    </source>
</evidence>
<keyword evidence="2 6" id="KW-0699">rRNA-binding</keyword>
<comment type="caution">
    <text evidence="8">The sequence shown here is derived from an EMBL/GenBank/DDBJ whole genome shotgun (WGS) entry which is preliminary data.</text>
</comment>
<sequence>MKDPRDIIKRPIVTEKTTDMMAENKYAFYVDVRANKVEIKKAVEQIFDVKVANVNTLNVRKKPKRFGRHNGFTAAKKKAFITLTADSKPLEFFEGV</sequence>
<dbReference type="InterPro" id="IPR012677">
    <property type="entry name" value="Nucleotide-bd_a/b_plait_sf"/>
</dbReference>
<evidence type="ECO:0000256" key="1">
    <source>
        <dbReference type="ARBA" id="ARBA00006700"/>
    </source>
</evidence>
<proteinExistence type="inferred from homology"/>
<keyword evidence="3 6" id="KW-0694">RNA-binding</keyword>
<comment type="subunit">
    <text evidence="6">Part of the 50S ribosomal subunit. Contacts protein L29, and trigger factor when it is bound to the ribosome.</text>
</comment>
<evidence type="ECO:0000256" key="6">
    <source>
        <dbReference type="HAMAP-Rule" id="MF_01369"/>
    </source>
</evidence>
<dbReference type="PROSITE" id="PS00050">
    <property type="entry name" value="RIBOSOMAL_L23"/>
    <property type="match status" value="1"/>
</dbReference>
<dbReference type="Gene3D" id="3.30.70.330">
    <property type="match status" value="1"/>
</dbReference>
<gene>
    <name evidence="6" type="primary">rplW</name>
    <name evidence="8" type="ORF">J2S11_001967</name>
</gene>
<dbReference type="Pfam" id="PF00276">
    <property type="entry name" value="Ribosomal_L23"/>
    <property type="match status" value="1"/>
</dbReference>
<dbReference type="InterPro" id="IPR013025">
    <property type="entry name" value="Ribosomal_uL23-like"/>
</dbReference>
<dbReference type="InterPro" id="IPR012678">
    <property type="entry name" value="Ribosomal_uL23/eL15/eS24_sf"/>
</dbReference>
<dbReference type="PANTHER" id="PTHR11620">
    <property type="entry name" value="60S RIBOSOMAL PROTEIN L23A"/>
    <property type="match status" value="1"/>
</dbReference>
<accession>A0ABT9VYK9</accession>
<protein>
    <recommendedName>
        <fullName evidence="6">Large ribosomal subunit protein uL23</fullName>
    </recommendedName>
</protein>
<comment type="similarity">
    <text evidence="1 6 7">Belongs to the universal ribosomal protein uL23 family.</text>
</comment>
<reference evidence="8 9" key="1">
    <citation type="submission" date="2023-07" db="EMBL/GenBank/DDBJ databases">
        <title>Genomic Encyclopedia of Type Strains, Phase IV (KMG-IV): sequencing the most valuable type-strain genomes for metagenomic binning, comparative biology and taxonomic classification.</title>
        <authorList>
            <person name="Goeker M."/>
        </authorList>
    </citation>
    <scope>NUCLEOTIDE SEQUENCE [LARGE SCALE GENOMIC DNA]</scope>
    <source>
        <strain evidence="8 9">DSM 12751</strain>
    </source>
</reference>
<keyword evidence="4 6" id="KW-0689">Ribosomal protein</keyword>